<organism evidence="2 3">
    <name type="scientific">Trachymyrmex cornetzi</name>
    <dbReference type="NCBI Taxonomy" id="471704"/>
    <lineage>
        <taxon>Eukaryota</taxon>
        <taxon>Metazoa</taxon>
        <taxon>Ecdysozoa</taxon>
        <taxon>Arthropoda</taxon>
        <taxon>Hexapoda</taxon>
        <taxon>Insecta</taxon>
        <taxon>Pterygota</taxon>
        <taxon>Neoptera</taxon>
        <taxon>Endopterygota</taxon>
        <taxon>Hymenoptera</taxon>
        <taxon>Apocrita</taxon>
        <taxon>Aculeata</taxon>
        <taxon>Formicoidea</taxon>
        <taxon>Formicidae</taxon>
        <taxon>Myrmicinae</taxon>
        <taxon>Trachymyrmex</taxon>
    </lineage>
</organism>
<dbReference type="InterPro" id="IPR036397">
    <property type="entry name" value="RNaseH_sf"/>
</dbReference>
<evidence type="ECO:0000259" key="1">
    <source>
        <dbReference type="Pfam" id="PF03184"/>
    </source>
</evidence>
<evidence type="ECO:0000313" key="2">
    <source>
        <dbReference type="EMBL" id="KYN20115.1"/>
    </source>
</evidence>
<dbReference type="EMBL" id="KQ979615">
    <property type="protein sequence ID" value="KYN20115.1"/>
    <property type="molecule type" value="Genomic_DNA"/>
</dbReference>
<evidence type="ECO:0000313" key="3">
    <source>
        <dbReference type="Proteomes" id="UP000078492"/>
    </source>
</evidence>
<dbReference type="InterPro" id="IPR050863">
    <property type="entry name" value="CenT-Element_Derived"/>
</dbReference>
<proteinExistence type="predicted"/>
<gene>
    <name evidence="2" type="ORF">ALC57_07543</name>
</gene>
<dbReference type="PANTHER" id="PTHR19303:SF74">
    <property type="entry name" value="POGO TRANSPOSABLE ELEMENT WITH KRAB DOMAIN"/>
    <property type="match status" value="1"/>
</dbReference>
<dbReference type="InterPro" id="IPR004875">
    <property type="entry name" value="DDE_SF_endonuclease_dom"/>
</dbReference>
<dbReference type="GO" id="GO:0005634">
    <property type="term" value="C:nucleus"/>
    <property type="evidence" value="ECO:0007669"/>
    <property type="project" value="TreeGrafter"/>
</dbReference>
<protein>
    <recommendedName>
        <fullName evidence="1">DDE-1 domain-containing protein</fullName>
    </recommendedName>
</protein>
<dbReference type="Gene3D" id="3.30.420.10">
    <property type="entry name" value="Ribonuclease H-like superfamily/Ribonuclease H"/>
    <property type="match status" value="1"/>
</dbReference>
<dbReference type="AlphaFoldDB" id="A0A151J810"/>
<feature type="domain" description="DDE-1" evidence="1">
    <location>
        <begin position="96"/>
        <end position="220"/>
    </location>
</feature>
<accession>A0A151J810</accession>
<dbReference type="Pfam" id="PF03184">
    <property type="entry name" value="DDE_1"/>
    <property type="match status" value="1"/>
</dbReference>
<sequence length="222" mass="25627">MNLFLNRHPEISFRNTEILLKARASITEEDIRKWFVHLKQYLTEEDVYYILENSSRIFNMDETGMSLCPKIGKILGEEGEKNQYIIASGQEKQSMSVLCTVSADGKSVDPLIIYPYKRFPCDMESIPDGIAAGKSDSGWMISPTFFEYIANVFYPKLVERNINFPVLVIFDGHKSHINLELHDFCNEKKILLFCLLPNATHILQPCDIGIFRPLKTEWKRVV</sequence>
<dbReference type="STRING" id="471704.A0A151J810"/>
<keyword evidence="3" id="KW-1185">Reference proteome</keyword>
<dbReference type="GO" id="GO:0003677">
    <property type="term" value="F:DNA binding"/>
    <property type="evidence" value="ECO:0007669"/>
    <property type="project" value="TreeGrafter"/>
</dbReference>
<name>A0A151J810_9HYME</name>
<dbReference type="PANTHER" id="PTHR19303">
    <property type="entry name" value="TRANSPOSON"/>
    <property type="match status" value="1"/>
</dbReference>
<reference evidence="2 3" key="1">
    <citation type="submission" date="2015-09" db="EMBL/GenBank/DDBJ databases">
        <title>Trachymyrmex cornetzi WGS genome.</title>
        <authorList>
            <person name="Nygaard S."/>
            <person name="Hu H."/>
            <person name="Boomsma J."/>
            <person name="Zhang G."/>
        </authorList>
    </citation>
    <scope>NUCLEOTIDE SEQUENCE [LARGE SCALE GENOMIC DNA]</scope>
    <source>
        <strain evidence="2">Tcor2-1</strain>
        <tissue evidence="2">Whole body</tissue>
    </source>
</reference>
<dbReference type="Proteomes" id="UP000078492">
    <property type="component" value="Unassembled WGS sequence"/>
</dbReference>